<comment type="caution">
    <text evidence="2">The sequence shown here is derived from an EMBL/GenBank/DDBJ whole genome shotgun (WGS) entry which is preliminary data.</text>
</comment>
<gene>
    <name evidence="2" type="ORF">DCW48_01350</name>
</gene>
<proteinExistence type="predicted"/>
<dbReference type="EMBL" id="DNAA01000036">
    <property type="protein sequence ID" value="HBA08354.1"/>
    <property type="molecule type" value="Genomic_DNA"/>
</dbReference>
<dbReference type="AlphaFoldDB" id="A0A351R8I3"/>
<name>A0A351R8I3_9PROT</name>
<reference evidence="2 3" key="1">
    <citation type="journal article" date="2018" name="Nat. Biotechnol.">
        <title>A standardized bacterial taxonomy based on genome phylogeny substantially revises the tree of life.</title>
        <authorList>
            <person name="Parks D.H."/>
            <person name="Chuvochina M."/>
            <person name="Waite D.W."/>
            <person name="Rinke C."/>
            <person name="Skarshewski A."/>
            <person name="Chaumeil P.A."/>
            <person name="Hugenholtz P."/>
        </authorList>
    </citation>
    <scope>NUCLEOTIDE SEQUENCE [LARGE SCALE GENOMIC DNA]</scope>
    <source>
        <strain evidence="2">UBA9958</strain>
    </source>
</reference>
<evidence type="ECO:0000256" key="1">
    <source>
        <dbReference type="SAM" id="MobiDB-lite"/>
    </source>
</evidence>
<protein>
    <submittedName>
        <fullName evidence="2">Uncharacterized protein</fullName>
    </submittedName>
</protein>
<feature type="region of interest" description="Disordered" evidence="1">
    <location>
        <begin position="44"/>
        <end position="74"/>
    </location>
</feature>
<feature type="compositionally biased region" description="Acidic residues" evidence="1">
    <location>
        <begin position="57"/>
        <end position="70"/>
    </location>
</feature>
<evidence type="ECO:0000313" key="2">
    <source>
        <dbReference type="EMBL" id="HBA08354.1"/>
    </source>
</evidence>
<accession>A0A351R8I3</accession>
<dbReference type="STRING" id="1132855.GCA_000384255_02658"/>
<evidence type="ECO:0000313" key="3">
    <source>
        <dbReference type="Proteomes" id="UP000264313"/>
    </source>
</evidence>
<organism evidence="2 3">
    <name type="scientific">Methylotenera mobilis</name>
    <dbReference type="NCBI Taxonomy" id="359408"/>
    <lineage>
        <taxon>Bacteria</taxon>
        <taxon>Pseudomonadati</taxon>
        <taxon>Pseudomonadota</taxon>
        <taxon>Betaproteobacteria</taxon>
        <taxon>Nitrosomonadales</taxon>
        <taxon>Methylophilaceae</taxon>
        <taxon>Methylotenera</taxon>
    </lineage>
</organism>
<dbReference type="Proteomes" id="UP000264313">
    <property type="component" value="Unassembled WGS sequence"/>
</dbReference>
<sequence length="177" mass="19544">MINLLIKAIIFSLLSVGLNGIYAAPNDDFGRLFSRPAERERLDKLRQSQQLKVVTTQEDEPSESDTDDSSVEMTGPITMQGYVKRSDGVKGTLWINNQAVQEDGTVDNVQIGRINRRGFSSKATNAEGVDVQASGKKIRLRAGQMYEPETSQIKELQVVEKSKLLKLNEAEETAGGE</sequence>